<feature type="signal peptide" evidence="1">
    <location>
        <begin position="1"/>
        <end position="20"/>
    </location>
</feature>
<reference evidence="2" key="2">
    <citation type="submission" date="2021-02" db="EMBL/GenBank/DDBJ databases">
        <title>Infant gut strain persistence is associated with maternal origin, phylogeny, and functional potential including surface adhesion and iron acquisition.</title>
        <authorList>
            <person name="Lou Y.C."/>
        </authorList>
    </citation>
    <scope>NUCLEOTIDE SEQUENCE</scope>
    <source>
        <strain evidence="2">L3_108_103G1_dasL3_108_103G1_concoct_2</strain>
    </source>
</reference>
<dbReference type="AlphaFoldDB" id="A0A415P9W5"/>
<evidence type="ECO:0008006" key="5">
    <source>
        <dbReference type="Google" id="ProtNLM"/>
    </source>
</evidence>
<organism evidence="3 4">
    <name type="scientific">Amedibacillus dolichus</name>
    <dbReference type="NCBI Taxonomy" id="31971"/>
    <lineage>
        <taxon>Bacteria</taxon>
        <taxon>Bacillati</taxon>
        <taxon>Bacillota</taxon>
        <taxon>Erysipelotrichia</taxon>
        <taxon>Erysipelotrichales</taxon>
        <taxon>Erysipelotrichaceae</taxon>
        <taxon>Amedibacillus</taxon>
    </lineage>
</organism>
<dbReference type="Gene3D" id="3.30.1830.10">
    <property type="entry name" value="YehR-like"/>
    <property type="match status" value="1"/>
</dbReference>
<keyword evidence="4" id="KW-1185">Reference proteome</keyword>
<proteinExistence type="predicted"/>
<evidence type="ECO:0000313" key="4">
    <source>
        <dbReference type="Proteomes" id="UP000284868"/>
    </source>
</evidence>
<dbReference type="Proteomes" id="UP000284868">
    <property type="component" value="Unassembled WGS sequence"/>
</dbReference>
<dbReference type="RefSeq" id="WP_022420392.1">
    <property type="nucleotide sequence ID" value="NZ_JAGZMZ010000015.1"/>
</dbReference>
<comment type="caution">
    <text evidence="3">The sequence shown here is derived from an EMBL/GenBank/DDBJ whole genome shotgun (WGS) entry which is preliminary data.</text>
</comment>
<reference evidence="3 4" key="1">
    <citation type="submission" date="2018-08" db="EMBL/GenBank/DDBJ databases">
        <title>A genome reference for cultivated species of the human gut microbiota.</title>
        <authorList>
            <person name="Zou Y."/>
            <person name="Xue W."/>
            <person name="Luo G."/>
        </authorList>
    </citation>
    <scope>NUCLEOTIDE SEQUENCE [LARGE SCALE GENOMIC DNA]</scope>
    <source>
        <strain evidence="3 4">AF35-6BH</strain>
    </source>
</reference>
<sequence>MKLKMTILVAALLLCSGCNAEEEKPIKYVNCKRMDYYNVMDIETNIKIGYQGLDVVNTETIENITLYKSEDVSNEEMTNMVNDMLKAYDEQKKKMEKDKAIEFDYTYDESNITTYGKIDYGKVDVDKLLKEDPSLKDLIEDGKFHVVKMKASYEALGAVCTDLE</sequence>
<evidence type="ECO:0000256" key="1">
    <source>
        <dbReference type="SAM" id="SignalP"/>
    </source>
</evidence>
<evidence type="ECO:0000313" key="3">
    <source>
        <dbReference type="EMBL" id="RHM09544.1"/>
    </source>
</evidence>
<gene>
    <name evidence="3" type="ORF">DWZ83_07200</name>
    <name evidence="2" type="ORF">KHZ85_06820</name>
</gene>
<evidence type="ECO:0000313" key="2">
    <source>
        <dbReference type="EMBL" id="MBS4884462.1"/>
    </source>
</evidence>
<dbReference type="InterPro" id="IPR036699">
    <property type="entry name" value="YehR-like_sf"/>
</dbReference>
<name>A0A415P9W5_9FIRM</name>
<dbReference type="Proteomes" id="UP000753219">
    <property type="component" value="Unassembled WGS sequence"/>
</dbReference>
<accession>A0A415P9W5</accession>
<dbReference type="EMBL" id="QRPK01000036">
    <property type="protein sequence ID" value="RHM09544.1"/>
    <property type="molecule type" value="Genomic_DNA"/>
</dbReference>
<keyword evidence="1" id="KW-0732">Signal</keyword>
<protein>
    <recommendedName>
        <fullName evidence="5">DUF1307 domain-containing protein</fullName>
    </recommendedName>
</protein>
<feature type="chain" id="PRO_5041872013" description="DUF1307 domain-containing protein" evidence="1">
    <location>
        <begin position="21"/>
        <end position="164"/>
    </location>
</feature>
<dbReference type="EMBL" id="JAGZMZ010000015">
    <property type="protein sequence ID" value="MBS4884462.1"/>
    <property type="molecule type" value="Genomic_DNA"/>
</dbReference>
<dbReference type="SUPFAM" id="SSF160704">
    <property type="entry name" value="YehR-like"/>
    <property type="match status" value="1"/>
</dbReference>